<keyword evidence="2" id="KW-0812">Transmembrane</keyword>
<evidence type="ECO:0000313" key="3">
    <source>
        <dbReference type="EMBL" id="CAD9432153.1"/>
    </source>
</evidence>
<protein>
    <submittedName>
        <fullName evidence="3">Uncharacterized protein</fullName>
    </submittedName>
</protein>
<proteinExistence type="predicted"/>
<dbReference type="EMBL" id="HBGT01024350">
    <property type="protein sequence ID" value="CAD9432153.1"/>
    <property type="molecule type" value="Transcribed_RNA"/>
</dbReference>
<keyword evidence="2" id="KW-1133">Transmembrane helix</keyword>
<organism evidence="3">
    <name type="scientific">Florenciella parvula</name>
    <dbReference type="NCBI Taxonomy" id="236787"/>
    <lineage>
        <taxon>Eukaryota</taxon>
        <taxon>Sar</taxon>
        <taxon>Stramenopiles</taxon>
        <taxon>Ochrophyta</taxon>
        <taxon>Dictyochophyceae</taxon>
        <taxon>Florenciellales</taxon>
        <taxon>Florenciella</taxon>
    </lineage>
</organism>
<feature type="compositionally biased region" description="Basic and acidic residues" evidence="1">
    <location>
        <begin position="1"/>
        <end position="17"/>
    </location>
</feature>
<sequence length="462" mass="50504">MSLLRREKPDPDKDAKEGLLATAARESEDEREELDGNEEGVEMSAAASMHPSAAAASTAAADDAAADADDAGGAGTTRHEADAANTVSAATAAADAADDAAGGTESEIDEAELDAQKAHWSDCFVEDVRVASKEAFNPFTLLTCVIAGFSIFYALVGNPLDYHMKQRKPNLEGGFHDREEFAKKERRIPAEHEQMAMKRALLYSHSVVGVSADEEGTNVTLGMFARSDFEDVAQARLPEVWYHCMHVGVSALDFFDPDLASLSVSDWDDDEFYSTLHESPDDREWHEERGEAWKARKLEVDQNSVEMLEQLWDLRPARPSAVLNWDIASNVTSWPWRVQGWVVRFCPEDLAAQGELGSGPTPKSRFEHAAEGVAVVARRFGQNIVLHWYPHQWGKGALHDEHLHTNVLQEIVPTRSGMQAVRSHGVVWRIGGPVPKPAVVQLTPEELEDIMAMAAAAGGDGA</sequence>
<feature type="compositionally biased region" description="Acidic residues" evidence="1">
    <location>
        <begin position="27"/>
        <end position="41"/>
    </location>
</feature>
<gene>
    <name evidence="3" type="ORF">FPAR1323_LOCUS12656</name>
</gene>
<name>A0A7S2CPZ2_9STRA</name>
<evidence type="ECO:0000256" key="2">
    <source>
        <dbReference type="SAM" id="Phobius"/>
    </source>
</evidence>
<reference evidence="3" key="1">
    <citation type="submission" date="2021-01" db="EMBL/GenBank/DDBJ databases">
        <authorList>
            <person name="Corre E."/>
            <person name="Pelletier E."/>
            <person name="Niang G."/>
            <person name="Scheremetjew M."/>
            <person name="Finn R."/>
            <person name="Kale V."/>
            <person name="Holt S."/>
            <person name="Cochrane G."/>
            <person name="Meng A."/>
            <person name="Brown T."/>
            <person name="Cohen L."/>
        </authorList>
    </citation>
    <scope>NUCLEOTIDE SEQUENCE</scope>
    <source>
        <strain evidence="3">RCC1693</strain>
    </source>
</reference>
<feature type="region of interest" description="Disordered" evidence="1">
    <location>
        <begin position="1"/>
        <end position="82"/>
    </location>
</feature>
<keyword evidence="2" id="KW-0472">Membrane</keyword>
<feature type="transmembrane region" description="Helical" evidence="2">
    <location>
        <begin position="139"/>
        <end position="156"/>
    </location>
</feature>
<feature type="compositionally biased region" description="Low complexity" evidence="1">
    <location>
        <begin position="45"/>
        <end position="63"/>
    </location>
</feature>
<dbReference type="AlphaFoldDB" id="A0A7S2CPZ2"/>
<accession>A0A7S2CPZ2</accession>
<evidence type="ECO:0000256" key="1">
    <source>
        <dbReference type="SAM" id="MobiDB-lite"/>
    </source>
</evidence>